<feature type="compositionally biased region" description="Basic and acidic residues" evidence="1">
    <location>
        <begin position="270"/>
        <end position="284"/>
    </location>
</feature>
<evidence type="ECO:0000313" key="2">
    <source>
        <dbReference type="EMBL" id="PPQ81191.1"/>
    </source>
</evidence>
<dbReference type="EMBL" id="NHTK01005302">
    <property type="protein sequence ID" value="PPQ81191.1"/>
    <property type="molecule type" value="Genomic_DNA"/>
</dbReference>
<proteinExistence type="predicted"/>
<gene>
    <name evidence="2" type="ORF">CVT24_009468</name>
</gene>
<dbReference type="OrthoDB" id="3269456at2759"/>
<name>A0A409WRT3_9AGAR</name>
<feature type="region of interest" description="Disordered" evidence="1">
    <location>
        <begin position="270"/>
        <end position="289"/>
    </location>
</feature>
<accession>A0A409WRT3</accession>
<dbReference type="InParanoid" id="A0A409WRT3"/>
<sequence>MNIFYNCDEARNRLKGYLCDQRVDSTETYHIQQMIQMDTAKMKVLRQTNNNLRSPRLVMEKGDGTYGEVCVRLPGILCRKVLPPVRRNISNTQPHVVRSMKQSVKLTGLGLGEYARFQEVINMVHTMFEDTLGKGTVQSVDCKPYEGHLSFDVGTRYFTDRDDAPTQEHVPFSRDDDPIFILELLRKDKFIHTEDNVVQYCSKVIMDGSEPSYMSAKSEIFQEGDIVEGHVAFACWPVGKDRYQLTLMLRALASLDTELRKGAWATAKSVRPEKSGAERKRGGKPENNISVKRHRIVYDMEE</sequence>
<dbReference type="AlphaFoldDB" id="A0A409WRT3"/>
<organism evidence="2 3">
    <name type="scientific">Panaeolus cyanescens</name>
    <dbReference type="NCBI Taxonomy" id="181874"/>
    <lineage>
        <taxon>Eukaryota</taxon>
        <taxon>Fungi</taxon>
        <taxon>Dikarya</taxon>
        <taxon>Basidiomycota</taxon>
        <taxon>Agaricomycotina</taxon>
        <taxon>Agaricomycetes</taxon>
        <taxon>Agaricomycetidae</taxon>
        <taxon>Agaricales</taxon>
        <taxon>Agaricineae</taxon>
        <taxon>Galeropsidaceae</taxon>
        <taxon>Panaeolus</taxon>
    </lineage>
</organism>
<comment type="caution">
    <text evidence="2">The sequence shown here is derived from an EMBL/GenBank/DDBJ whole genome shotgun (WGS) entry which is preliminary data.</text>
</comment>
<reference evidence="2 3" key="1">
    <citation type="journal article" date="2018" name="Evol. Lett.">
        <title>Horizontal gene cluster transfer increased hallucinogenic mushroom diversity.</title>
        <authorList>
            <person name="Reynolds H.T."/>
            <person name="Vijayakumar V."/>
            <person name="Gluck-Thaler E."/>
            <person name="Korotkin H.B."/>
            <person name="Matheny P.B."/>
            <person name="Slot J.C."/>
        </authorList>
    </citation>
    <scope>NUCLEOTIDE SEQUENCE [LARGE SCALE GENOMIC DNA]</scope>
    <source>
        <strain evidence="2 3">2629</strain>
    </source>
</reference>
<dbReference type="Proteomes" id="UP000284842">
    <property type="component" value="Unassembled WGS sequence"/>
</dbReference>
<protein>
    <submittedName>
        <fullName evidence="2">Uncharacterized protein</fullName>
    </submittedName>
</protein>
<evidence type="ECO:0000256" key="1">
    <source>
        <dbReference type="SAM" id="MobiDB-lite"/>
    </source>
</evidence>
<keyword evidence="3" id="KW-1185">Reference proteome</keyword>
<evidence type="ECO:0000313" key="3">
    <source>
        <dbReference type="Proteomes" id="UP000284842"/>
    </source>
</evidence>